<comment type="similarity">
    <text evidence="1">Belongs to the short-chain dehydrogenases/reductases (SDR) family.</text>
</comment>
<proteinExistence type="inferred from homology"/>
<dbReference type="Pfam" id="PF00106">
    <property type="entry name" value="adh_short"/>
    <property type="match status" value="3"/>
</dbReference>
<dbReference type="Pfam" id="PF13561">
    <property type="entry name" value="adh_short_C2"/>
    <property type="match status" value="3"/>
</dbReference>
<dbReference type="Gene3D" id="3.40.50.720">
    <property type="entry name" value="NAD(P)-binding Rossmann-like Domain"/>
    <property type="match status" value="6"/>
</dbReference>
<sequence length="760" mass="83375">MAEATKKYAVVTGANKGIGFEICRKLASNGIVVVLTAKDEKKGLEAVEKLREFGLSDHVVFHQLDVADPASIASFADFIKTKYGKLDILVNNARIAGSIIDGDALAASGLGGVNVDWSKIVTDTYELAEECLKTNYYGAKGMMEALLPILQLSNSPRIVNVSSSMGHLEKIPNEWAKEVLGDAESLTEERVDEVLNEYLKDFKEDSLETKGWPRYSSPYIISKAAMNACTRIVAKKYPSFRVNCVCPGYVKTDINYNNGYLTTDEGAESVVKLALLPNDVVTGANKGIGFGICRKLASNGIMVVLTARDEKKGLEAVEKLREYGLSDHVVFHQLDVADHASISSLAGLIKTKYGKLDILDSLETKGWPRYSSPYIISKAAMNACTRIVAKKYPSFRVNCVCPGYVKTDINYNNGYLTTDEGAESVVKYAIVTGANKGIGFGICRKLASNGIMVVLIARDEKKGLKAIEKLRESGLSDHVVFHQLDVADYASISSLAGLIKTKYGKLDILQGAYVDWSKILTETYKLAEECLKTNYYGAKGMIEALLPILQLSNSPRIKIPNEWAKEKLGDAKSLTEERVDEVLNEFLKDFKEGSLETKGWPRYTSAYVLSKAAFNAYTRIVAKKFPSFRVNCVCPGYVKTDINHNTGYLTIDEGAESAINYAVVTGGNRNRRIGFETCRQSALSGVTVVLTSRDEKRGLEAVDKLKDYAVVTGGNRNRRIGFETCRQSALSGVTVVLTSRDEKRGLEAVDKLKESGLTDH</sequence>
<feature type="non-terminal residue" evidence="4">
    <location>
        <position position="760"/>
    </location>
</feature>
<evidence type="ECO:0000256" key="3">
    <source>
        <dbReference type="ARBA" id="ARBA00023002"/>
    </source>
</evidence>
<dbReference type="InterPro" id="IPR002347">
    <property type="entry name" value="SDR_fam"/>
</dbReference>
<name>A0AAW0LD12_QUESU</name>
<evidence type="ECO:0000313" key="4">
    <source>
        <dbReference type="EMBL" id="KAK7848982.1"/>
    </source>
</evidence>
<dbReference type="AlphaFoldDB" id="A0AAW0LD12"/>
<dbReference type="InterPro" id="IPR045313">
    <property type="entry name" value="CBR1-like"/>
</dbReference>
<accession>A0AAW0LD12</accession>
<dbReference type="FunFam" id="3.40.50.720:FF:000312">
    <property type="entry name" value="(+)-neomenthol dehydrogenase"/>
    <property type="match status" value="1"/>
</dbReference>
<comment type="caution">
    <text evidence="4">The sequence shown here is derived from an EMBL/GenBank/DDBJ whole genome shotgun (WGS) entry which is preliminary data.</text>
</comment>
<evidence type="ECO:0000256" key="1">
    <source>
        <dbReference type="ARBA" id="ARBA00006484"/>
    </source>
</evidence>
<gene>
    <name evidence="4" type="primary">SDR1_14</name>
    <name evidence="4" type="ORF">CFP56_003872</name>
</gene>
<dbReference type="PANTHER" id="PTHR43490">
    <property type="entry name" value="(+)-NEOMENTHOL DEHYDROGENASE"/>
    <property type="match status" value="1"/>
</dbReference>
<keyword evidence="3" id="KW-0560">Oxidoreductase</keyword>
<evidence type="ECO:0000256" key="2">
    <source>
        <dbReference type="ARBA" id="ARBA00022857"/>
    </source>
</evidence>
<keyword evidence="2" id="KW-0521">NADP</keyword>
<evidence type="ECO:0000313" key="5">
    <source>
        <dbReference type="Proteomes" id="UP000237347"/>
    </source>
</evidence>
<protein>
    <submittedName>
        <fullName evidence="4">(+)-neomenthol dehydrogenase</fullName>
    </submittedName>
</protein>
<dbReference type="GO" id="GO:0016020">
    <property type="term" value="C:membrane"/>
    <property type="evidence" value="ECO:0007669"/>
    <property type="project" value="TreeGrafter"/>
</dbReference>
<organism evidence="4 5">
    <name type="scientific">Quercus suber</name>
    <name type="common">Cork oak</name>
    <dbReference type="NCBI Taxonomy" id="58331"/>
    <lineage>
        <taxon>Eukaryota</taxon>
        <taxon>Viridiplantae</taxon>
        <taxon>Streptophyta</taxon>
        <taxon>Embryophyta</taxon>
        <taxon>Tracheophyta</taxon>
        <taxon>Spermatophyta</taxon>
        <taxon>Magnoliopsida</taxon>
        <taxon>eudicotyledons</taxon>
        <taxon>Gunneridae</taxon>
        <taxon>Pentapetalae</taxon>
        <taxon>rosids</taxon>
        <taxon>fabids</taxon>
        <taxon>Fagales</taxon>
        <taxon>Fagaceae</taxon>
        <taxon>Quercus</taxon>
    </lineage>
</organism>
<dbReference type="Proteomes" id="UP000237347">
    <property type="component" value="Unassembled WGS sequence"/>
</dbReference>
<dbReference type="PANTHER" id="PTHR43490:SF98">
    <property type="entry name" value="OS02G0640600 PROTEIN"/>
    <property type="match status" value="1"/>
</dbReference>
<reference evidence="4 5" key="1">
    <citation type="journal article" date="2018" name="Sci. Data">
        <title>The draft genome sequence of cork oak.</title>
        <authorList>
            <person name="Ramos A.M."/>
            <person name="Usie A."/>
            <person name="Barbosa P."/>
            <person name="Barros P.M."/>
            <person name="Capote T."/>
            <person name="Chaves I."/>
            <person name="Simoes F."/>
            <person name="Abreu I."/>
            <person name="Carrasquinho I."/>
            <person name="Faro C."/>
            <person name="Guimaraes J.B."/>
            <person name="Mendonca D."/>
            <person name="Nobrega F."/>
            <person name="Rodrigues L."/>
            <person name="Saibo N.J.M."/>
            <person name="Varela M.C."/>
            <person name="Egas C."/>
            <person name="Matos J."/>
            <person name="Miguel C.M."/>
            <person name="Oliveira M.M."/>
            <person name="Ricardo C.P."/>
            <person name="Goncalves S."/>
        </authorList>
    </citation>
    <scope>NUCLEOTIDE SEQUENCE [LARGE SCALE GENOMIC DNA]</scope>
    <source>
        <strain evidence="5">cv. HL8</strain>
    </source>
</reference>
<dbReference type="EMBL" id="PKMF04000119">
    <property type="protein sequence ID" value="KAK7848982.1"/>
    <property type="molecule type" value="Genomic_DNA"/>
</dbReference>
<dbReference type="PRINTS" id="PR00080">
    <property type="entry name" value="SDRFAMILY"/>
</dbReference>
<dbReference type="GO" id="GO:0016616">
    <property type="term" value="F:oxidoreductase activity, acting on the CH-OH group of donors, NAD or NADP as acceptor"/>
    <property type="evidence" value="ECO:0007669"/>
    <property type="project" value="InterPro"/>
</dbReference>
<dbReference type="SUPFAM" id="SSF51735">
    <property type="entry name" value="NAD(P)-binding Rossmann-fold domains"/>
    <property type="match status" value="5"/>
</dbReference>
<dbReference type="PRINTS" id="PR00081">
    <property type="entry name" value="GDHRDH"/>
</dbReference>
<keyword evidence="5" id="KW-1185">Reference proteome</keyword>
<dbReference type="CDD" id="cd05324">
    <property type="entry name" value="carb_red_PTCR-like_SDR_c"/>
    <property type="match status" value="1"/>
</dbReference>
<dbReference type="InterPro" id="IPR036291">
    <property type="entry name" value="NAD(P)-bd_dom_sf"/>
</dbReference>